<keyword evidence="1" id="KW-0732">Signal</keyword>
<dbReference type="AlphaFoldDB" id="A0A5C6P403"/>
<dbReference type="EMBL" id="RHFK02000007">
    <property type="protein sequence ID" value="TWW72837.1"/>
    <property type="molecule type" value="Genomic_DNA"/>
</dbReference>
<accession>A0A5C6P403</accession>
<evidence type="ECO:0000256" key="1">
    <source>
        <dbReference type="SAM" id="SignalP"/>
    </source>
</evidence>
<organism evidence="2 3">
    <name type="scientific">Takifugu flavidus</name>
    <name type="common">sansaifugu</name>
    <dbReference type="NCBI Taxonomy" id="433684"/>
    <lineage>
        <taxon>Eukaryota</taxon>
        <taxon>Metazoa</taxon>
        <taxon>Chordata</taxon>
        <taxon>Craniata</taxon>
        <taxon>Vertebrata</taxon>
        <taxon>Euteleostomi</taxon>
        <taxon>Actinopterygii</taxon>
        <taxon>Neopterygii</taxon>
        <taxon>Teleostei</taxon>
        <taxon>Neoteleostei</taxon>
        <taxon>Acanthomorphata</taxon>
        <taxon>Eupercaria</taxon>
        <taxon>Tetraodontiformes</taxon>
        <taxon>Tetradontoidea</taxon>
        <taxon>Tetraodontidae</taxon>
        <taxon>Takifugu</taxon>
    </lineage>
</organism>
<proteinExistence type="predicted"/>
<evidence type="ECO:0000313" key="2">
    <source>
        <dbReference type="EMBL" id="TWW72837.1"/>
    </source>
</evidence>
<sequence length="169" mass="18502">MDPRPLLLACALVLGAAFRPSEVNDVSQCKVKWLFGISCSEVSERLVGQIQAWQIKESCQDAGESCSYELVSTSTYLVTATHTSPVTRKVSNLQFLLEQSTVCKMTGEAASELTKPPDDKNPNYCSLQNLIDGSDLNSAEGYKQFSNKWICPGFDTANCTLPHNGIIFV</sequence>
<dbReference type="PANTHER" id="PTHR38564">
    <property type="entry name" value="SI:CH73-250A16.5-RELATED"/>
    <property type="match status" value="1"/>
</dbReference>
<dbReference type="Proteomes" id="UP000324091">
    <property type="component" value="Chromosome 15"/>
</dbReference>
<name>A0A5C6P403_9TELE</name>
<feature type="chain" id="PRO_5023116947" evidence="1">
    <location>
        <begin position="24"/>
        <end position="169"/>
    </location>
</feature>
<gene>
    <name evidence="2" type="ORF">D4764_15G0002310</name>
</gene>
<feature type="signal peptide" evidence="1">
    <location>
        <begin position="1"/>
        <end position="23"/>
    </location>
</feature>
<dbReference type="PANTHER" id="PTHR38564:SF2">
    <property type="entry name" value="WU:FC46H12 PRECURSOR"/>
    <property type="match status" value="1"/>
</dbReference>
<reference evidence="2 3" key="1">
    <citation type="submission" date="2019-04" db="EMBL/GenBank/DDBJ databases">
        <title>Chromosome genome assembly for Takifugu flavidus.</title>
        <authorList>
            <person name="Xiao S."/>
        </authorList>
    </citation>
    <scope>NUCLEOTIDE SEQUENCE [LARGE SCALE GENOMIC DNA]</scope>
    <source>
        <strain evidence="2">HTHZ2018</strain>
        <tissue evidence="2">Muscle</tissue>
    </source>
</reference>
<evidence type="ECO:0000313" key="3">
    <source>
        <dbReference type="Proteomes" id="UP000324091"/>
    </source>
</evidence>
<protein>
    <submittedName>
        <fullName evidence="2">Uncharacterized protein</fullName>
    </submittedName>
</protein>
<keyword evidence="3" id="KW-1185">Reference proteome</keyword>
<comment type="caution">
    <text evidence="2">The sequence shown here is derived from an EMBL/GenBank/DDBJ whole genome shotgun (WGS) entry which is preliminary data.</text>
</comment>